<keyword evidence="2" id="KW-1185">Reference proteome</keyword>
<sequence length="61" mass="7000">MERANGGREETMLRKATHELVRSELARARRTAAMVTDPVSAGSLRRYIGELEEELHRHPRT</sequence>
<name>A0ABS7BN91_9SPHN</name>
<accession>A0ABS7BN91</accession>
<dbReference type="Proteomes" id="UP000759103">
    <property type="component" value="Unassembled WGS sequence"/>
</dbReference>
<proteinExistence type="predicted"/>
<protein>
    <submittedName>
        <fullName evidence="1">Uncharacterized protein</fullName>
    </submittedName>
</protein>
<comment type="caution">
    <text evidence="1">The sequence shown here is derived from an EMBL/GenBank/DDBJ whole genome shotgun (WGS) entry which is preliminary data.</text>
</comment>
<evidence type="ECO:0000313" key="1">
    <source>
        <dbReference type="EMBL" id="MBW6531092.1"/>
    </source>
</evidence>
<evidence type="ECO:0000313" key="2">
    <source>
        <dbReference type="Proteomes" id="UP000759103"/>
    </source>
</evidence>
<organism evidence="1 2">
    <name type="scientific">Sphingomonas citri</name>
    <dbReference type="NCBI Taxonomy" id="2862499"/>
    <lineage>
        <taxon>Bacteria</taxon>
        <taxon>Pseudomonadati</taxon>
        <taxon>Pseudomonadota</taxon>
        <taxon>Alphaproteobacteria</taxon>
        <taxon>Sphingomonadales</taxon>
        <taxon>Sphingomonadaceae</taxon>
        <taxon>Sphingomonas</taxon>
    </lineage>
</organism>
<reference evidence="1 2" key="1">
    <citation type="submission" date="2021-07" db="EMBL/GenBank/DDBJ databases">
        <title>Sphingomonas sp.</title>
        <authorList>
            <person name="Feng G."/>
            <person name="Li J."/>
            <person name="Pan M."/>
        </authorList>
    </citation>
    <scope>NUCLEOTIDE SEQUENCE [LARGE SCALE GENOMIC DNA]</scope>
    <source>
        <strain evidence="1 2">RRHST34</strain>
    </source>
</reference>
<gene>
    <name evidence="1" type="ORF">KZ820_10130</name>
</gene>
<dbReference type="EMBL" id="JAHXZN010000002">
    <property type="protein sequence ID" value="MBW6531092.1"/>
    <property type="molecule type" value="Genomic_DNA"/>
</dbReference>